<dbReference type="InterPro" id="IPR052183">
    <property type="entry name" value="IS_Transposase"/>
</dbReference>
<dbReference type="PANTHER" id="PTHR35528">
    <property type="entry name" value="BLL1675 PROTEIN"/>
    <property type="match status" value="1"/>
</dbReference>
<dbReference type="EMBL" id="CP106737">
    <property type="protein sequence ID" value="UXX81523.1"/>
    <property type="molecule type" value="Genomic_DNA"/>
</dbReference>
<organism evidence="1 2">
    <name type="scientific">Roseovarius pelagicus</name>
    <dbReference type="NCBI Taxonomy" id="2980108"/>
    <lineage>
        <taxon>Bacteria</taxon>
        <taxon>Pseudomonadati</taxon>
        <taxon>Pseudomonadota</taxon>
        <taxon>Alphaproteobacteria</taxon>
        <taxon>Rhodobacterales</taxon>
        <taxon>Roseobacteraceae</taxon>
        <taxon>Roseovarius</taxon>
    </lineage>
</organism>
<proteinExistence type="predicted"/>
<keyword evidence="1" id="KW-0614">Plasmid</keyword>
<geneLocation type="plasmid" evidence="1 2">
    <name>unnamed2</name>
</geneLocation>
<evidence type="ECO:0008006" key="3">
    <source>
        <dbReference type="Google" id="ProtNLM"/>
    </source>
</evidence>
<accession>A0ABY6D8W8</accession>
<evidence type="ECO:0000313" key="1">
    <source>
        <dbReference type="EMBL" id="UXX81523.1"/>
    </source>
</evidence>
<gene>
    <name evidence="1" type="ORF">N7U68_00215</name>
</gene>
<name>A0ABY6D8W8_9RHOB</name>
<keyword evidence="2" id="KW-1185">Reference proteome</keyword>
<dbReference type="Proteomes" id="UP001064087">
    <property type="component" value="Plasmid unnamed2"/>
</dbReference>
<dbReference type="PANTHER" id="PTHR35528:SF3">
    <property type="entry name" value="BLL1675 PROTEIN"/>
    <property type="match status" value="1"/>
</dbReference>
<protein>
    <recommendedName>
        <fullName evidence="3">Transposase</fullName>
    </recommendedName>
</protein>
<sequence length="64" mass="7574">MRYPLSYQDVVDLIAERGITIDRSSVYRWVQKFGPELTKRTEKHLHRASLDWHVDEAYVRVGGK</sequence>
<reference evidence="1" key="1">
    <citation type="submission" date="2022-10" db="EMBL/GenBank/DDBJ databases">
        <title>Roseovarius pelagicus sp. nov., isolated from Arctic seawater.</title>
        <authorList>
            <person name="Hong Y.W."/>
            <person name="Hwang C.Y."/>
        </authorList>
    </citation>
    <scope>NUCLEOTIDE SEQUENCE</scope>
    <source>
        <strain evidence="1">HL-MP18</strain>
        <plasmid evidence="1">unnamed2</plasmid>
    </source>
</reference>
<evidence type="ECO:0000313" key="2">
    <source>
        <dbReference type="Proteomes" id="UP001064087"/>
    </source>
</evidence>